<name>A0A8H3EHW9_9LECA</name>
<dbReference type="AlphaFoldDB" id="A0A8H3EHW9"/>
<sequence length="875" mass="95032">MTGRRLLDVAAIFKASRGVAAKHVALRQHQLDVYSKTSSLARAVKSQTDRVTLTVKAASVLAKRFNGPGPDYSTQASQTSNPPRSASVPGEDGSSGTTEVSGTKDSSFQDHSYERSPRPDGNEGVKQGYANRSPLPNGSTPPVATAEVPNRDTESYSVIPQSEPMKAPLVDGREETDEGLQPTSSGRTSIPNPADGIDPTIAGKATKSERRVEKQILSRAPVLSSAPNSEEPNLEADQDGEVFYTPSSLHEQVPTALPSLKIPIHTADAQESDEYVPDAQINQDVFYSSSSKGEQKPIPQAPAVAEQEQISDEAYTELFHSPRVAKMLGGQPKPNKPFKGLDSSGAQGTRVKQTKSPQEKDQVSSSIRTLGHKSQDGAHNSPNGIADSRPSQARGNENVPELAADMAEDADAMSADPSQLLKDLKAGPMKAPYEMQESRVPSSRFGRFWQYGGLATSMAFGAVGESLRRATGGGGDAAGSLILSAGNMERLVAKLSRMRGAALKLGQMMSFQDSKMLPGPINEVLQRVQDSADYMPASQRNKVLASNLGADWHNLFSSFDEKPMAAASIGQVHSAILQSSGQRVAVKVQYPGVADSIDSDLSNLSILLSASRLLPKGLFLDKTIANARTELAWECDYVREAAMCERFRALLADEKDIFHVPTIISEASGPQVLTADYLHGIGVTKVQTFTQEQRDWIGTHILRLCLREITEFKFMQTDPNWTNFLYNASTNKLELLDFGASRDFPDHFIEPYIRTLLAASRSDRVAVRDLSIQLGYLTGHESQAMLNAHVDSVLTLAEPFAETAADVYDFRDQTITDRVRSFIPVMVRERLAPPPEETYSLHRKLSGAFLLCAKLGARVRCREMFANAMSSVHIG</sequence>
<dbReference type="InterPro" id="IPR004147">
    <property type="entry name" value="ABC1_dom"/>
</dbReference>
<protein>
    <recommendedName>
        <fullName evidence="6">ABC1 atypical kinase-like domain-containing protein</fullName>
    </recommendedName>
</protein>
<feature type="region of interest" description="Disordered" evidence="5">
    <location>
        <begin position="268"/>
        <end position="397"/>
    </location>
</feature>
<dbReference type="InterPro" id="IPR051409">
    <property type="entry name" value="Atypical_kinase_ADCK"/>
</dbReference>
<dbReference type="InterPro" id="IPR034646">
    <property type="entry name" value="ADCK3_dom"/>
</dbReference>
<evidence type="ECO:0000259" key="6">
    <source>
        <dbReference type="Pfam" id="PF03109"/>
    </source>
</evidence>
<evidence type="ECO:0000256" key="2">
    <source>
        <dbReference type="ARBA" id="ARBA00022679"/>
    </source>
</evidence>
<dbReference type="CDD" id="cd13970">
    <property type="entry name" value="ABC1_ADCK3"/>
    <property type="match status" value="1"/>
</dbReference>
<keyword evidence="4" id="KW-0067">ATP-binding</keyword>
<dbReference type="OrthoDB" id="201153at2759"/>
<evidence type="ECO:0000256" key="1">
    <source>
        <dbReference type="ARBA" id="ARBA00009670"/>
    </source>
</evidence>
<gene>
    <name evidence="7" type="ORF">IMSHALPRED_000198</name>
</gene>
<feature type="compositionally biased region" description="Polar residues" evidence="5">
    <location>
        <begin position="280"/>
        <end position="292"/>
    </location>
</feature>
<feature type="compositionally biased region" description="Polar residues" evidence="5">
    <location>
        <begin position="72"/>
        <end position="84"/>
    </location>
</feature>
<feature type="domain" description="ABC1 atypical kinase-like" evidence="6">
    <location>
        <begin position="527"/>
        <end position="768"/>
    </location>
</feature>
<dbReference type="GO" id="GO:0005524">
    <property type="term" value="F:ATP binding"/>
    <property type="evidence" value="ECO:0007669"/>
    <property type="project" value="UniProtKB-KW"/>
</dbReference>
<feature type="region of interest" description="Disordered" evidence="5">
    <location>
        <begin position="64"/>
        <end position="247"/>
    </location>
</feature>
<dbReference type="Pfam" id="PF03109">
    <property type="entry name" value="ABC1"/>
    <property type="match status" value="1"/>
</dbReference>
<accession>A0A8H3EHW9</accession>
<evidence type="ECO:0000313" key="8">
    <source>
        <dbReference type="Proteomes" id="UP000664534"/>
    </source>
</evidence>
<evidence type="ECO:0000313" key="7">
    <source>
        <dbReference type="EMBL" id="CAF9904873.1"/>
    </source>
</evidence>
<dbReference type="Proteomes" id="UP000664534">
    <property type="component" value="Unassembled WGS sequence"/>
</dbReference>
<dbReference type="PANTHER" id="PTHR43851">
    <property type="match status" value="1"/>
</dbReference>
<organism evidence="7 8">
    <name type="scientific">Imshaugia aleurites</name>
    <dbReference type="NCBI Taxonomy" id="172621"/>
    <lineage>
        <taxon>Eukaryota</taxon>
        <taxon>Fungi</taxon>
        <taxon>Dikarya</taxon>
        <taxon>Ascomycota</taxon>
        <taxon>Pezizomycotina</taxon>
        <taxon>Lecanoromycetes</taxon>
        <taxon>OSLEUM clade</taxon>
        <taxon>Lecanoromycetidae</taxon>
        <taxon>Lecanorales</taxon>
        <taxon>Lecanorineae</taxon>
        <taxon>Parmeliaceae</taxon>
        <taxon>Imshaugia</taxon>
    </lineage>
</organism>
<proteinExistence type="inferred from homology"/>
<dbReference type="EMBL" id="CAJPDT010000001">
    <property type="protein sequence ID" value="CAF9904873.1"/>
    <property type="molecule type" value="Genomic_DNA"/>
</dbReference>
<evidence type="ECO:0000256" key="4">
    <source>
        <dbReference type="ARBA" id="ARBA00022840"/>
    </source>
</evidence>
<keyword evidence="2" id="KW-0808">Transferase</keyword>
<reference evidence="7" key="1">
    <citation type="submission" date="2021-03" db="EMBL/GenBank/DDBJ databases">
        <authorList>
            <person name="Tagirdzhanova G."/>
        </authorList>
    </citation>
    <scope>NUCLEOTIDE SEQUENCE</scope>
</reference>
<comment type="similarity">
    <text evidence="1">Belongs to the protein kinase superfamily. ADCK protein kinase family.</text>
</comment>
<dbReference type="GO" id="GO:0006744">
    <property type="term" value="P:ubiquinone biosynthetic process"/>
    <property type="evidence" value="ECO:0007669"/>
    <property type="project" value="TreeGrafter"/>
</dbReference>
<dbReference type="InterPro" id="IPR011009">
    <property type="entry name" value="Kinase-like_dom_sf"/>
</dbReference>
<dbReference type="GO" id="GO:0016740">
    <property type="term" value="F:transferase activity"/>
    <property type="evidence" value="ECO:0007669"/>
    <property type="project" value="UniProtKB-KW"/>
</dbReference>
<dbReference type="SUPFAM" id="SSF56112">
    <property type="entry name" value="Protein kinase-like (PK-like)"/>
    <property type="match status" value="1"/>
</dbReference>
<evidence type="ECO:0000256" key="5">
    <source>
        <dbReference type="SAM" id="MobiDB-lite"/>
    </source>
</evidence>
<feature type="compositionally biased region" description="Polar residues" evidence="5">
    <location>
        <begin position="377"/>
        <end position="395"/>
    </location>
</feature>
<dbReference type="PANTHER" id="PTHR43851:SF3">
    <property type="entry name" value="COENZYME Q8"/>
    <property type="match status" value="1"/>
</dbReference>
<keyword evidence="3" id="KW-0547">Nucleotide-binding</keyword>
<feature type="compositionally biased region" description="Polar residues" evidence="5">
    <location>
        <begin position="344"/>
        <end position="356"/>
    </location>
</feature>
<feature type="compositionally biased region" description="Basic and acidic residues" evidence="5">
    <location>
        <begin position="107"/>
        <end position="123"/>
    </location>
</feature>
<comment type="caution">
    <text evidence="7">The sequence shown here is derived from an EMBL/GenBank/DDBJ whole genome shotgun (WGS) entry which is preliminary data.</text>
</comment>
<feature type="compositionally biased region" description="Basic and acidic residues" evidence="5">
    <location>
        <begin position="206"/>
        <end position="216"/>
    </location>
</feature>
<keyword evidence="8" id="KW-1185">Reference proteome</keyword>
<feature type="compositionally biased region" description="Polar residues" evidence="5">
    <location>
        <begin position="94"/>
        <end position="106"/>
    </location>
</feature>
<feature type="compositionally biased region" description="Polar residues" evidence="5">
    <location>
        <begin position="181"/>
        <end position="191"/>
    </location>
</feature>
<evidence type="ECO:0000256" key="3">
    <source>
        <dbReference type="ARBA" id="ARBA00022741"/>
    </source>
</evidence>